<dbReference type="RefSeq" id="WP_256180026.1">
    <property type="nucleotide sequence ID" value="NZ_JANGBO010000121.1"/>
</dbReference>
<accession>A0AAP2UIC4</accession>
<evidence type="ECO:0000313" key="2">
    <source>
        <dbReference type="Proteomes" id="UP001204814"/>
    </source>
</evidence>
<evidence type="ECO:0000313" key="1">
    <source>
        <dbReference type="EMBL" id="MCQ5063293.1"/>
    </source>
</evidence>
<dbReference type="Proteomes" id="UP001204814">
    <property type="component" value="Unassembled WGS sequence"/>
</dbReference>
<sequence>NRNMNFYSVIYYFIFRNKTTTNAELTHFYSSIDKFEKRISKQALNKAIKKLNPNVFTYLINQFASI</sequence>
<dbReference type="EMBL" id="JANGBO010000121">
    <property type="protein sequence ID" value="MCQ5063293.1"/>
    <property type="molecule type" value="Genomic_DNA"/>
</dbReference>
<reference evidence="1" key="1">
    <citation type="submission" date="2022-06" db="EMBL/GenBank/DDBJ databases">
        <title>Isolation of gut microbiota from human fecal samples.</title>
        <authorList>
            <person name="Pamer E.G."/>
            <person name="Barat B."/>
            <person name="Waligurski E."/>
            <person name="Medina S."/>
            <person name="Paddock L."/>
            <person name="Mostad J."/>
        </authorList>
    </citation>
    <scope>NUCLEOTIDE SEQUENCE</scope>
    <source>
        <strain evidence="1">DFI.6.24</strain>
    </source>
</reference>
<feature type="non-terminal residue" evidence="1">
    <location>
        <position position="66"/>
    </location>
</feature>
<organism evidence="1 2">
    <name type="scientific">Faecalibacillus intestinalis</name>
    <dbReference type="NCBI Taxonomy" id="1982626"/>
    <lineage>
        <taxon>Bacteria</taxon>
        <taxon>Bacillati</taxon>
        <taxon>Bacillota</taxon>
        <taxon>Erysipelotrichia</taxon>
        <taxon>Erysipelotrichales</taxon>
        <taxon>Coprobacillaceae</taxon>
        <taxon>Faecalibacillus</taxon>
    </lineage>
</organism>
<protein>
    <submittedName>
        <fullName evidence="1">Uncharacterized protein</fullName>
    </submittedName>
</protein>
<dbReference type="AlphaFoldDB" id="A0AAP2UIC4"/>
<proteinExistence type="predicted"/>
<feature type="non-terminal residue" evidence="1">
    <location>
        <position position="1"/>
    </location>
</feature>
<comment type="caution">
    <text evidence="1">The sequence shown here is derived from an EMBL/GenBank/DDBJ whole genome shotgun (WGS) entry which is preliminary data.</text>
</comment>
<gene>
    <name evidence="1" type="ORF">NE542_15990</name>
</gene>
<name>A0AAP2UIC4_9FIRM</name>